<dbReference type="InterPro" id="IPR036865">
    <property type="entry name" value="CRAL-TRIO_dom_sf"/>
</dbReference>
<name>A0A183D5D2_9BILA</name>
<accession>A0A183D5D2</accession>
<keyword evidence="2" id="KW-1185">Reference proteome</keyword>
<organism evidence="3">
    <name type="scientific">Gongylonema pulchrum</name>
    <dbReference type="NCBI Taxonomy" id="637853"/>
    <lineage>
        <taxon>Eukaryota</taxon>
        <taxon>Metazoa</taxon>
        <taxon>Ecdysozoa</taxon>
        <taxon>Nematoda</taxon>
        <taxon>Chromadorea</taxon>
        <taxon>Rhabditida</taxon>
        <taxon>Spirurina</taxon>
        <taxon>Spiruromorpha</taxon>
        <taxon>Spiruroidea</taxon>
        <taxon>Gongylonematidae</taxon>
        <taxon>Gongylonema</taxon>
    </lineage>
</organism>
<dbReference type="Gene3D" id="3.40.525.10">
    <property type="entry name" value="CRAL-TRIO lipid binding domain"/>
    <property type="match status" value="1"/>
</dbReference>
<dbReference type="Proteomes" id="UP000271098">
    <property type="component" value="Unassembled WGS sequence"/>
</dbReference>
<evidence type="ECO:0000313" key="1">
    <source>
        <dbReference type="EMBL" id="VDK41540.1"/>
    </source>
</evidence>
<reference evidence="1 2" key="2">
    <citation type="submission" date="2018-11" db="EMBL/GenBank/DDBJ databases">
        <authorList>
            <consortium name="Pathogen Informatics"/>
        </authorList>
    </citation>
    <scope>NUCLEOTIDE SEQUENCE [LARGE SCALE GENOMIC DNA]</scope>
</reference>
<dbReference type="OrthoDB" id="1434354at2759"/>
<evidence type="ECO:0000313" key="2">
    <source>
        <dbReference type="Proteomes" id="UP000271098"/>
    </source>
</evidence>
<proteinExistence type="predicted"/>
<reference evidence="3" key="1">
    <citation type="submission" date="2016-06" db="UniProtKB">
        <authorList>
            <consortium name="WormBaseParasite"/>
        </authorList>
    </citation>
    <scope>IDENTIFICATION</scope>
</reference>
<dbReference type="AlphaFoldDB" id="A0A183D5D2"/>
<gene>
    <name evidence="1" type="ORF">GPUH_LOCUS3921</name>
</gene>
<dbReference type="WBParaSite" id="GPUH_0000393001-mRNA-1">
    <property type="protein sequence ID" value="GPUH_0000393001-mRNA-1"/>
    <property type="gene ID" value="GPUH_0000393001"/>
</dbReference>
<dbReference type="EMBL" id="UYRT01007053">
    <property type="protein sequence ID" value="VDK41540.1"/>
    <property type="molecule type" value="Genomic_DNA"/>
</dbReference>
<protein>
    <submittedName>
        <fullName evidence="3">CID domain-containing protein</fullName>
    </submittedName>
</protein>
<evidence type="ECO:0000313" key="3">
    <source>
        <dbReference type="WBParaSite" id="GPUH_0000393001-mRNA-1"/>
    </source>
</evidence>
<sequence length="94" mass="10536">MFQRFCISKVALTKSVDNIVKVIPFSYVIHSYFVLQESFTRAQLEAEKLSGSPAAVACILDLSGLNITDFINPLSISAKFARLIVKVWADYFTE</sequence>